<dbReference type="PROSITE" id="PS50089">
    <property type="entry name" value="ZF_RING_2"/>
    <property type="match status" value="1"/>
</dbReference>
<organism evidence="6 7">
    <name type="scientific">Protopolystoma xenopodis</name>
    <dbReference type="NCBI Taxonomy" id="117903"/>
    <lineage>
        <taxon>Eukaryota</taxon>
        <taxon>Metazoa</taxon>
        <taxon>Spiralia</taxon>
        <taxon>Lophotrochozoa</taxon>
        <taxon>Platyhelminthes</taxon>
        <taxon>Monogenea</taxon>
        <taxon>Polyopisthocotylea</taxon>
        <taxon>Polystomatidea</taxon>
        <taxon>Polystomatidae</taxon>
        <taxon>Protopolystoma</taxon>
    </lineage>
</organism>
<dbReference type="GO" id="GO:0005634">
    <property type="term" value="C:nucleus"/>
    <property type="evidence" value="ECO:0007669"/>
    <property type="project" value="InterPro"/>
</dbReference>
<dbReference type="OrthoDB" id="5600418at2759"/>
<dbReference type="SUPFAM" id="SSF57850">
    <property type="entry name" value="RING/U-box"/>
    <property type="match status" value="1"/>
</dbReference>
<evidence type="ECO:0000256" key="3">
    <source>
        <dbReference type="PROSITE-ProRule" id="PRU00175"/>
    </source>
</evidence>
<name>A0A448WV54_9PLAT</name>
<dbReference type="PANTHER" id="PTHR16047">
    <property type="entry name" value="RFWD3 PROTEIN"/>
    <property type="match status" value="1"/>
</dbReference>
<dbReference type="Gene3D" id="3.30.40.10">
    <property type="entry name" value="Zinc/RING finger domain, C3HC4 (zinc finger)"/>
    <property type="match status" value="1"/>
</dbReference>
<evidence type="ECO:0000256" key="4">
    <source>
        <dbReference type="SAM" id="MobiDB-lite"/>
    </source>
</evidence>
<sequence length="116" mass="13183">MQVSVSDSSISTNNEDEDLFTQDSKKRKTIDDVPVKSVIIEEDSESCPICFEPWTSSGIHRLCCLKCGHLFGFECISKWLKAQGKVGKCPQCNSKAVKYDIRFLFCRNLKVSYFLC</sequence>
<gene>
    <name evidence="6" type="ORF">PXEA_LOCUS14453</name>
</gene>
<dbReference type="Proteomes" id="UP000784294">
    <property type="component" value="Unassembled WGS sequence"/>
</dbReference>
<reference evidence="6" key="1">
    <citation type="submission" date="2018-11" db="EMBL/GenBank/DDBJ databases">
        <authorList>
            <consortium name="Pathogen Informatics"/>
        </authorList>
    </citation>
    <scope>NUCLEOTIDE SEQUENCE</scope>
</reference>
<comment type="caution">
    <text evidence="6">The sequence shown here is derived from an EMBL/GenBank/DDBJ whole genome shotgun (WGS) entry which is preliminary data.</text>
</comment>
<dbReference type="Pfam" id="PF13639">
    <property type="entry name" value="zf-RING_2"/>
    <property type="match status" value="1"/>
</dbReference>
<keyword evidence="2" id="KW-0862">Zinc</keyword>
<dbReference type="SMART" id="SM00184">
    <property type="entry name" value="RING"/>
    <property type="match status" value="1"/>
</dbReference>
<dbReference type="InterPro" id="IPR037381">
    <property type="entry name" value="RFWD3"/>
</dbReference>
<evidence type="ECO:0000256" key="2">
    <source>
        <dbReference type="ARBA" id="ARBA00022833"/>
    </source>
</evidence>
<evidence type="ECO:0000256" key="1">
    <source>
        <dbReference type="ARBA" id="ARBA00022771"/>
    </source>
</evidence>
<dbReference type="InterPro" id="IPR001841">
    <property type="entry name" value="Znf_RING"/>
</dbReference>
<dbReference type="GO" id="GO:0008270">
    <property type="term" value="F:zinc ion binding"/>
    <property type="evidence" value="ECO:0007669"/>
    <property type="project" value="UniProtKB-KW"/>
</dbReference>
<protein>
    <recommendedName>
        <fullName evidence="5">RING-type domain-containing protein</fullName>
    </recommendedName>
</protein>
<dbReference type="GO" id="GO:0016567">
    <property type="term" value="P:protein ubiquitination"/>
    <property type="evidence" value="ECO:0007669"/>
    <property type="project" value="InterPro"/>
</dbReference>
<dbReference type="EMBL" id="CAAALY010049086">
    <property type="protein sequence ID" value="VEL21013.1"/>
    <property type="molecule type" value="Genomic_DNA"/>
</dbReference>
<accession>A0A448WV54</accession>
<keyword evidence="7" id="KW-1185">Reference proteome</keyword>
<feature type="domain" description="RING-type" evidence="5">
    <location>
        <begin position="47"/>
        <end position="93"/>
    </location>
</feature>
<feature type="region of interest" description="Disordered" evidence="4">
    <location>
        <begin position="1"/>
        <end position="23"/>
    </location>
</feature>
<evidence type="ECO:0000313" key="7">
    <source>
        <dbReference type="Proteomes" id="UP000784294"/>
    </source>
</evidence>
<dbReference type="PANTHER" id="PTHR16047:SF7">
    <property type="entry name" value="E3 UBIQUITIN-PROTEIN LIGASE RFWD3"/>
    <property type="match status" value="1"/>
</dbReference>
<proteinExistence type="predicted"/>
<dbReference type="InterPro" id="IPR013083">
    <property type="entry name" value="Znf_RING/FYVE/PHD"/>
</dbReference>
<dbReference type="CDD" id="cd16450">
    <property type="entry name" value="mRING-C3HGC3_RFWD3"/>
    <property type="match status" value="1"/>
</dbReference>
<feature type="compositionally biased region" description="Polar residues" evidence="4">
    <location>
        <begin position="1"/>
        <end position="13"/>
    </location>
</feature>
<keyword evidence="1 3" id="KW-0863">Zinc-finger</keyword>
<dbReference type="AlphaFoldDB" id="A0A448WV54"/>
<keyword evidence="1 3" id="KW-0479">Metal-binding</keyword>
<evidence type="ECO:0000259" key="5">
    <source>
        <dbReference type="PROSITE" id="PS50089"/>
    </source>
</evidence>
<dbReference type="GO" id="GO:0036297">
    <property type="term" value="P:interstrand cross-link repair"/>
    <property type="evidence" value="ECO:0007669"/>
    <property type="project" value="InterPro"/>
</dbReference>
<evidence type="ECO:0000313" key="6">
    <source>
        <dbReference type="EMBL" id="VEL21013.1"/>
    </source>
</evidence>
<dbReference type="GO" id="GO:0004842">
    <property type="term" value="F:ubiquitin-protein transferase activity"/>
    <property type="evidence" value="ECO:0007669"/>
    <property type="project" value="InterPro"/>
</dbReference>